<dbReference type="AlphaFoldDB" id="A0A1G2PLJ3"/>
<dbReference type="Proteomes" id="UP000178690">
    <property type="component" value="Unassembled WGS sequence"/>
</dbReference>
<dbReference type="GO" id="GO:0003676">
    <property type="term" value="F:nucleic acid binding"/>
    <property type="evidence" value="ECO:0007669"/>
    <property type="project" value="InterPro"/>
</dbReference>
<name>A0A1G2PLJ3_TERXR</name>
<sequence length="571" mass="63049">MVNMQWKLASPAPEEFLRIHGDYPPQLLHLIWNRGLRDARAIAEFFADPDFTRLPDPFLFTDMDTAVARLSRARERGEHVVVFGDYDADGACGATILTELLEALGVDVSSYLPDRFTEGYGLTAISVKEILRRKTALVITVDCGVSDGEEIAALTARGVDTIVLDHHIVPEQLPKAVAVVDAHRNDDRYPFDWLCGAGVAFVFADAVRRRPLGQGLSEHILFRFADLAAVATIADLVPLEGPNRILVALGLRVLRDAPRLGLRKLMKIARVDAGRADTDTVAFELAPRINAASRMDHANTAFALLAANDEEEAETLAKTLDRHNRARQKKMQEMLVQAEQEVADLERVPEVILVAQEGWSRALVFGVAARLTDRYHRPVFAFALQDGVARGSARSVPGFDLVAAMRAAGGNELFQEFGGHAMAAGATLRAPWLPLLRERLQAYGRTHVTETMMQPVLEIDLELQPHEVSSELLVWFERLAPFGKGNPRPRLFIRDLTTLEARRFGRGEGRYALRFSPLHGGRVISATATKRVVGDGVGVRAGDRIDIVGELRPDWKHRGVELSLLGMRAAT</sequence>
<evidence type="ECO:0000313" key="11">
    <source>
        <dbReference type="Proteomes" id="UP000178690"/>
    </source>
</evidence>
<dbReference type="PANTHER" id="PTHR30255">
    <property type="entry name" value="SINGLE-STRANDED-DNA-SPECIFIC EXONUCLEASE RECJ"/>
    <property type="match status" value="1"/>
</dbReference>
<feature type="domain" description="DDH" evidence="7">
    <location>
        <begin position="80"/>
        <end position="231"/>
    </location>
</feature>
<dbReference type="InterPro" id="IPR051673">
    <property type="entry name" value="SSDNA_exonuclease_RecJ"/>
</dbReference>
<dbReference type="NCBIfam" id="TIGR00644">
    <property type="entry name" value="recJ"/>
    <property type="match status" value="1"/>
</dbReference>
<dbReference type="InterPro" id="IPR004610">
    <property type="entry name" value="RecJ"/>
</dbReference>
<dbReference type="PANTHER" id="PTHR30255:SF2">
    <property type="entry name" value="SINGLE-STRANDED-DNA-SPECIFIC EXONUCLEASE RECJ"/>
    <property type="match status" value="1"/>
</dbReference>
<evidence type="ECO:0000256" key="1">
    <source>
        <dbReference type="ARBA" id="ARBA00005915"/>
    </source>
</evidence>
<dbReference type="SUPFAM" id="SSF64182">
    <property type="entry name" value="DHH phosphoesterases"/>
    <property type="match status" value="1"/>
</dbReference>
<gene>
    <name evidence="10" type="ORF">A2682_03810</name>
</gene>
<dbReference type="Gene3D" id="3.90.1640.30">
    <property type="match status" value="1"/>
</dbReference>
<dbReference type="Pfam" id="PF01368">
    <property type="entry name" value="DHH"/>
    <property type="match status" value="1"/>
</dbReference>
<feature type="domain" description="DHHA1" evidence="8">
    <location>
        <begin position="353"/>
        <end position="440"/>
    </location>
</feature>
<dbReference type="Pfam" id="PF02272">
    <property type="entry name" value="DHHA1"/>
    <property type="match status" value="1"/>
</dbReference>
<dbReference type="EMBL" id="MHST01000013">
    <property type="protein sequence ID" value="OHA49133.1"/>
    <property type="molecule type" value="Genomic_DNA"/>
</dbReference>
<dbReference type="GO" id="GO:0006310">
    <property type="term" value="P:DNA recombination"/>
    <property type="evidence" value="ECO:0007669"/>
    <property type="project" value="InterPro"/>
</dbReference>
<evidence type="ECO:0000259" key="9">
    <source>
        <dbReference type="Pfam" id="PF17768"/>
    </source>
</evidence>
<dbReference type="InterPro" id="IPR003156">
    <property type="entry name" value="DHHA1_dom"/>
</dbReference>
<dbReference type="InterPro" id="IPR038763">
    <property type="entry name" value="DHH_sf"/>
</dbReference>
<dbReference type="STRING" id="1802363.A2682_03810"/>
<keyword evidence="3" id="KW-0540">Nuclease</keyword>
<dbReference type="Gene3D" id="3.10.310.30">
    <property type="match status" value="1"/>
</dbReference>
<evidence type="ECO:0000259" key="7">
    <source>
        <dbReference type="Pfam" id="PF01368"/>
    </source>
</evidence>
<keyword evidence="4" id="KW-0378">Hydrolase</keyword>
<comment type="similarity">
    <text evidence="1">Belongs to the RecJ family.</text>
</comment>
<accession>A0A1G2PLJ3</accession>
<evidence type="ECO:0000256" key="3">
    <source>
        <dbReference type="ARBA" id="ARBA00022722"/>
    </source>
</evidence>
<evidence type="ECO:0000313" key="10">
    <source>
        <dbReference type="EMBL" id="OHA49133.1"/>
    </source>
</evidence>
<dbReference type="InterPro" id="IPR041122">
    <property type="entry name" value="RecJ_OB"/>
</dbReference>
<feature type="coiled-coil region" evidence="6">
    <location>
        <begin position="306"/>
        <end position="348"/>
    </location>
</feature>
<dbReference type="GO" id="GO:0006281">
    <property type="term" value="P:DNA repair"/>
    <property type="evidence" value="ECO:0007669"/>
    <property type="project" value="InterPro"/>
</dbReference>
<evidence type="ECO:0000256" key="5">
    <source>
        <dbReference type="ARBA" id="ARBA00022839"/>
    </source>
</evidence>
<feature type="domain" description="RecJ OB" evidence="9">
    <location>
        <begin position="459"/>
        <end position="552"/>
    </location>
</feature>
<keyword evidence="6" id="KW-0175">Coiled coil</keyword>
<organism evidence="10 11">
    <name type="scientific">Terrybacteria sp. (strain RIFCSPHIGHO2_01_FULL_58_15)</name>
    <dbReference type="NCBI Taxonomy" id="1802363"/>
    <lineage>
        <taxon>Bacteria</taxon>
        <taxon>Candidatus Terryibacteriota</taxon>
    </lineage>
</organism>
<evidence type="ECO:0000256" key="6">
    <source>
        <dbReference type="SAM" id="Coils"/>
    </source>
</evidence>
<comment type="caution">
    <text evidence="10">The sequence shown here is derived from an EMBL/GenBank/DDBJ whole genome shotgun (WGS) entry which is preliminary data.</text>
</comment>
<dbReference type="GO" id="GO:0008409">
    <property type="term" value="F:5'-3' exonuclease activity"/>
    <property type="evidence" value="ECO:0007669"/>
    <property type="project" value="InterPro"/>
</dbReference>
<keyword evidence="5 10" id="KW-0269">Exonuclease</keyword>
<evidence type="ECO:0000256" key="2">
    <source>
        <dbReference type="ARBA" id="ARBA00019841"/>
    </source>
</evidence>
<reference evidence="10 11" key="1">
    <citation type="journal article" date="2016" name="Nat. Commun.">
        <title>Thousands of microbial genomes shed light on interconnected biogeochemical processes in an aquifer system.</title>
        <authorList>
            <person name="Anantharaman K."/>
            <person name="Brown C.T."/>
            <person name="Hug L.A."/>
            <person name="Sharon I."/>
            <person name="Castelle C.J."/>
            <person name="Probst A.J."/>
            <person name="Thomas B.C."/>
            <person name="Singh A."/>
            <person name="Wilkins M.J."/>
            <person name="Karaoz U."/>
            <person name="Brodie E.L."/>
            <person name="Williams K.H."/>
            <person name="Hubbard S.S."/>
            <person name="Banfield J.F."/>
        </authorList>
    </citation>
    <scope>NUCLEOTIDE SEQUENCE [LARGE SCALE GENOMIC DNA]</scope>
    <source>
        <strain evidence="11">RIFCSPHIGHO2_01_FULL_58_15</strain>
    </source>
</reference>
<evidence type="ECO:0000256" key="4">
    <source>
        <dbReference type="ARBA" id="ARBA00022801"/>
    </source>
</evidence>
<proteinExistence type="inferred from homology"/>
<protein>
    <recommendedName>
        <fullName evidence="2">Single-stranded-DNA-specific exonuclease RecJ</fullName>
    </recommendedName>
</protein>
<dbReference type="InterPro" id="IPR001667">
    <property type="entry name" value="DDH_dom"/>
</dbReference>
<evidence type="ECO:0000259" key="8">
    <source>
        <dbReference type="Pfam" id="PF02272"/>
    </source>
</evidence>
<dbReference type="Pfam" id="PF17768">
    <property type="entry name" value="RecJ_OB"/>
    <property type="match status" value="1"/>
</dbReference>